<dbReference type="InParanoid" id="F4RIY9"/>
<feature type="region of interest" description="Disordered" evidence="1">
    <location>
        <begin position="1"/>
        <end position="131"/>
    </location>
</feature>
<feature type="compositionally biased region" description="Basic residues" evidence="1">
    <location>
        <begin position="91"/>
        <end position="106"/>
    </location>
</feature>
<evidence type="ECO:0000313" key="3">
    <source>
        <dbReference type="Proteomes" id="UP000001072"/>
    </source>
</evidence>
<organism evidence="3">
    <name type="scientific">Melampsora larici-populina (strain 98AG31 / pathotype 3-4-7)</name>
    <name type="common">Poplar leaf rust fungus</name>
    <dbReference type="NCBI Taxonomy" id="747676"/>
    <lineage>
        <taxon>Eukaryota</taxon>
        <taxon>Fungi</taxon>
        <taxon>Dikarya</taxon>
        <taxon>Basidiomycota</taxon>
        <taxon>Pucciniomycotina</taxon>
        <taxon>Pucciniomycetes</taxon>
        <taxon>Pucciniales</taxon>
        <taxon>Melampsoraceae</taxon>
        <taxon>Melampsora</taxon>
    </lineage>
</organism>
<name>F4RIY9_MELLP</name>
<dbReference type="VEuPathDB" id="FungiDB:MELLADRAFT_105665"/>
<dbReference type="KEGG" id="mlr:MELLADRAFT_105665"/>
<gene>
    <name evidence="2" type="ORF">MELLADRAFT_105665</name>
</gene>
<protein>
    <submittedName>
        <fullName evidence="2">Uncharacterized protein</fullName>
    </submittedName>
</protein>
<dbReference type="RefSeq" id="XP_007408976.1">
    <property type="nucleotide sequence ID" value="XM_007408914.1"/>
</dbReference>
<evidence type="ECO:0000256" key="1">
    <source>
        <dbReference type="SAM" id="MobiDB-lite"/>
    </source>
</evidence>
<dbReference type="AlphaFoldDB" id="F4RIY9"/>
<keyword evidence="3" id="KW-1185">Reference proteome</keyword>
<proteinExistence type="predicted"/>
<dbReference type="Proteomes" id="UP000001072">
    <property type="component" value="Unassembled WGS sequence"/>
</dbReference>
<evidence type="ECO:0000313" key="2">
    <source>
        <dbReference type="EMBL" id="EGG07644.1"/>
    </source>
</evidence>
<dbReference type="GeneID" id="18922684"/>
<dbReference type="HOGENOM" id="CLU_1768505_0_0_1"/>
<sequence>MPSTFKNRNPLPTQKSKANLPTKQSKASTSTNVSHPKRKRATPAIRKNRREAKLTSAELALDDSDSENKPTSKANLPSKESEASTLTNVSHPKRKRATPAIRKNRREAKLTSAELALDDSDSENKPSGSGSIFTQFLFLSIQFTLSD</sequence>
<dbReference type="EMBL" id="GL883103">
    <property type="protein sequence ID" value="EGG07644.1"/>
    <property type="molecule type" value="Genomic_DNA"/>
</dbReference>
<feature type="compositionally biased region" description="Basic residues" evidence="1">
    <location>
        <begin position="35"/>
        <end position="50"/>
    </location>
</feature>
<reference evidence="3" key="1">
    <citation type="journal article" date="2011" name="Proc. Natl. Acad. Sci. U.S.A.">
        <title>Obligate biotrophy features unraveled by the genomic analysis of rust fungi.</title>
        <authorList>
            <person name="Duplessis S."/>
            <person name="Cuomo C.A."/>
            <person name="Lin Y.-C."/>
            <person name="Aerts A."/>
            <person name="Tisserant E."/>
            <person name="Veneault-Fourrey C."/>
            <person name="Joly D.L."/>
            <person name="Hacquard S."/>
            <person name="Amselem J."/>
            <person name="Cantarel B.L."/>
            <person name="Chiu R."/>
            <person name="Coutinho P.M."/>
            <person name="Feau N."/>
            <person name="Field M."/>
            <person name="Frey P."/>
            <person name="Gelhaye E."/>
            <person name="Goldberg J."/>
            <person name="Grabherr M.G."/>
            <person name="Kodira C.D."/>
            <person name="Kohler A."/>
            <person name="Kuees U."/>
            <person name="Lindquist E.A."/>
            <person name="Lucas S.M."/>
            <person name="Mago R."/>
            <person name="Mauceli E."/>
            <person name="Morin E."/>
            <person name="Murat C."/>
            <person name="Pangilinan J.L."/>
            <person name="Park R."/>
            <person name="Pearson M."/>
            <person name="Quesneville H."/>
            <person name="Rouhier N."/>
            <person name="Sakthikumar S."/>
            <person name="Salamov A.A."/>
            <person name="Schmutz J."/>
            <person name="Selles B."/>
            <person name="Shapiro H."/>
            <person name="Tanguay P."/>
            <person name="Tuskan G.A."/>
            <person name="Henrissat B."/>
            <person name="Van de Peer Y."/>
            <person name="Rouze P."/>
            <person name="Ellis J.G."/>
            <person name="Dodds P.N."/>
            <person name="Schein J.E."/>
            <person name="Zhong S."/>
            <person name="Hamelin R.C."/>
            <person name="Grigoriev I.V."/>
            <person name="Szabo L.J."/>
            <person name="Martin F."/>
        </authorList>
    </citation>
    <scope>NUCLEOTIDE SEQUENCE [LARGE SCALE GENOMIC DNA]</scope>
    <source>
        <strain evidence="3">98AG31 / pathotype 3-4-7</strain>
    </source>
</reference>
<accession>F4RIY9</accession>
<feature type="compositionally biased region" description="Polar residues" evidence="1">
    <location>
        <begin position="1"/>
        <end position="34"/>
    </location>
</feature>